<dbReference type="GO" id="GO:0016746">
    <property type="term" value="F:acyltransferase activity"/>
    <property type="evidence" value="ECO:0007669"/>
    <property type="project" value="InterPro"/>
</dbReference>
<reference evidence="2" key="2">
    <citation type="journal article" date="2021" name="PeerJ">
        <title>Extensive microbial diversity within the chicken gut microbiome revealed by metagenomics and culture.</title>
        <authorList>
            <person name="Gilroy R."/>
            <person name="Ravi A."/>
            <person name="Getino M."/>
            <person name="Pursley I."/>
            <person name="Horton D.L."/>
            <person name="Alikhan N.F."/>
            <person name="Baker D."/>
            <person name="Gharbi K."/>
            <person name="Hall N."/>
            <person name="Watson M."/>
            <person name="Adriaenssens E.M."/>
            <person name="Foster-Nyarko E."/>
            <person name="Jarju S."/>
            <person name="Secka A."/>
            <person name="Antonio M."/>
            <person name="Oren A."/>
            <person name="Chaudhuri R.R."/>
            <person name="La Ragione R."/>
            <person name="Hildebrand F."/>
            <person name="Pallen M.J."/>
        </authorList>
    </citation>
    <scope>NUCLEOTIDE SEQUENCE</scope>
    <source>
        <strain evidence="2">ChiSjej2B20-13462</strain>
    </source>
</reference>
<protein>
    <submittedName>
        <fullName evidence="2">2-oxo acid dehydrogenase subunit E2</fullName>
    </submittedName>
</protein>
<proteinExistence type="predicted"/>
<name>A0A9D1CP94_9FIRM</name>
<dbReference type="AlphaFoldDB" id="A0A9D1CP94"/>
<feature type="domain" description="2-oxoacid dehydrogenase acyltransferase catalytic" evidence="1">
    <location>
        <begin position="198"/>
        <end position="282"/>
    </location>
</feature>
<comment type="caution">
    <text evidence="2">The sequence shown here is derived from an EMBL/GenBank/DDBJ whole genome shotgun (WGS) entry which is preliminary data.</text>
</comment>
<dbReference type="Pfam" id="PF00198">
    <property type="entry name" value="2-oxoacid_dh"/>
    <property type="match status" value="1"/>
</dbReference>
<evidence type="ECO:0000313" key="3">
    <source>
        <dbReference type="Proteomes" id="UP000886874"/>
    </source>
</evidence>
<accession>A0A9D1CP94</accession>
<dbReference type="InterPro" id="IPR023213">
    <property type="entry name" value="CAT-like_dom_sf"/>
</dbReference>
<dbReference type="EMBL" id="DVFN01000091">
    <property type="protein sequence ID" value="HIQ69888.1"/>
    <property type="molecule type" value="Genomic_DNA"/>
</dbReference>
<evidence type="ECO:0000313" key="2">
    <source>
        <dbReference type="EMBL" id="HIQ69888.1"/>
    </source>
</evidence>
<gene>
    <name evidence="2" type="ORF">IAA67_06135</name>
</gene>
<evidence type="ECO:0000259" key="1">
    <source>
        <dbReference type="Pfam" id="PF00198"/>
    </source>
</evidence>
<dbReference type="Proteomes" id="UP000886874">
    <property type="component" value="Unassembled WGS sequence"/>
</dbReference>
<dbReference type="Gene3D" id="3.30.559.10">
    <property type="entry name" value="Chloramphenicol acetyltransferase-like domain"/>
    <property type="match status" value="1"/>
</dbReference>
<reference evidence="2" key="1">
    <citation type="submission" date="2020-10" db="EMBL/GenBank/DDBJ databases">
        <authorList>
            <person name="Gilroy R."/>
        </authorList>
    </citation>
    <scope>NUCLEOTIDE SEQUENCE</scope>
    <source>
        <strain evidence="2">ChiSjej2B20-13462</strain>
    </source>
</reference>
<dbReference type="InterPro" id="IPR001078">
    <property type="entry name" value="2-oxoacid_DH_actylTfrase"/>
</dbReference>
<sequence>MEKQKRRFGDRKDGYLLRDQDAMHFIMPLIYPNRCDNEAYIAETVDLTNINAFLAEKNAGNPVFKYTMFHLVVAALLKTIVLRPKLNRFIANKNTYQRNEVSAAFVVKKIFSDNGGEGLAFLRAKEDSTLESLHESLFKQISSCRKSENGDSSTDDAMNILNKLPRFLSKFLIWLLTRLDIHGWIPQSIIATDPYYSSVLISNVGSIKLKCGYHHLTNWGTCSIFCLIGEKSVRPVFDSEGHMEMKEMLDVGLTIDERLADGYYYSKSIRLFKHLLQNPSLLELPLSQEVDY</sequence>
<dbReference type="SUPFAM" id="SSF52777">
    <property type="entry name" value="CoA-dependent acyltransferases"/>
    <property type="match status" value="1"/>
</dbReference>
<organism evidence="2 3">
    <name type="scientific">Candidatus Avoscillospira stercorigallinarum</name>
    <dbReference type="NCBI Taxonomy" id="2840708"/>
    <lineage>
        <taxon>Bacteria</taxon>
        <taxon>Bacillati</taxon>
        <taxon>Bacillota</taxon>
        <taxon>Clostridia</taxon>
        <taxon>Eubacteriales</taxon>
        <taxon>Oscillospiraceae</taxon>
        <taxon>Oscillospiraceae incertae sedis</taxon>
        <taxon>Candidatus Avoscillospira</taxon>
    </lineage>
</organism>